<reference evidence="10 11" key="1">
    <citation type="submission" date="2018-10" db="EMBL/GenBank/DDBJ databases">
        <title>Comparative functional genomics of the obligate endosymbiont Buchnera aphidicola.</title>
        <authorList>
            <person name="Chong R.A."/>
        </authorList>
    </citation>
    <scope>NUCLEOTIDE SEQUENCE [LARGE SCALE GENOMIC DNA]</scope>
    <source>
        <strain evidence="10 11">Mrh</strain>
    </source>
</reference>
<dbReference type="Gene3D" id="1.20.58.110">
    <property type="entry name" value="Ribosomal protein S20"/>
    <property type="match status" value="1"/>
</dbReference>
<evidence type="ECO:0000256" key="4">
    <source>
        <dbReference type="ARBA" id="ARBA00022884"/>
    </source>
</evidence>
<dbReference type="SUPFAM" id="SSF46992">
    <property type="entry name" value="Ribosomal protein S20"/>
    <property type="match status" value="1"/>
</dbReference>
<dbReference type="NCBIfam" id="TIGR00029">
    <property type="entry name" value="S20"/>
    <property type="match status" value="1"/>
</dbReference>
<evidence type="ECO:0000256" key="8">
    <source>
        <dbReference type="HAMAP-Rule" id="MF_00500"/>
    </source>
</evidence>
<evidence type="ECO:0000256" key="1">
    <source>
        <dbReference type="ARBA" id="ARBA00003134"/>
    </source>
</evidence>
<comment type="function">
    <text evidence="1 8">Binds directly to 16S ribosomal RNA.</text>
</comment>
<evidence type="ECO:0000256" key="3">
    <source>
        <dbReference type="ARBA" id="ARBA00022730"/>
    </source>
</evidence>
<keyword evidence="6 8" id="KW-0687">Ribonucleoprotein</keyword>
<dbReference type="OrthoDB" id="9807974at2"/>
<dbReference type="GO" id="GO:0005829">
    <property type="term" value="C:cytosol"/>
    <property type="evidence" value="ECO:0007669"/>
    <property type="project" value="TreeGrafter"/>
</dbReference>
<dbReference type="Pfam" id="PF01649">
    <property type="entry name" value="Ribosomal_S20p"/>
    <property type="match status" value="1"/>
</dbReference>
<dbReference type="InterPro" id="IPR002583">
    <property type="entry name" value="Ribosomal_bS20"/>
</dbReference>
<dbReference type="PANTHER" id="PTHR33398">
    <property type="entry name" value="30S RIBOSOMAL PROTEIN S20"/>
    <property type="match status" value="1"/>
</dbReference>
<evidence type="ECO:0000313" key="11">
    <source>
        <dbReference type="Proteomes" id="UP000298566"/>
    </source>
</evidence>
<feature type="region of interest" description="Disordered" evidence="9">
    <location>
        <begin position="1"/>
        <end position="27"/>
    </location>
</feature>
<dbReference type="InterPro" id="IPR036510">
    <property type="entry name" value="Ribosomal_bS20_sf"/>
</dbReference>
<keyword evidence="3 8" id="KW-0699">rRNA-binding</keyword>
<dbReference type="AlphaFoldDB" id="A0A4D6YAN7"/>
<dbReference type="FunFam" id="1.20.58.110:FF:000001">
    <property type="entry name" value="30S ribosomal protein S20"/>
    <property type="match status" value="1"/>
</dbReference>
<dbReference type="GO" id="GO:0015935">
    <property type="term" value="C:small ribosomal subunit"/>
    <property type="evidence" value="ECO:0007669"/>
    <property type="project" value="TreeGrafter"/>
</dbReference>
<evidence type="ECO:0000256" key="5">
    <source>
        <dbReference type="ARBA" id="ARBA00022980"/>
    </source>
</evidence>
<gene>
    <name evidence="8" type="primary">rpsT</name>
    <name evidence="10" type="ORF">D9V73_00715</name>
</gene>
<name>A0A4D6YAN7_BUCMH</name>
<dbReference type="Proteomes" id="UP000298566">
    <property type="component" value="Chromosome"/>
</dbReference>
<evidence type="ECO:0000256" key="2">
    <source>
        <dbReference type="ARBA" id="ARBA00007634"/>
    </source>
</evidence>
<dbReference type="PANTHER" id="PTHR33398:SF1">
    <property type="entry name" value="SMALL RIBOSOMAL SUBUNIT PROTEIN BS20C"/>
    <property type="match status" value="1"/>
</dbReference>
<keyword evidence="5 8" id="KW-0689">Ribosomal protein</keyword>
<accession>A0A4D6YAN7</accession>
<organism evidence="10 11">
    <name type="scientific">Buchnera aphidicola subsp. Melaphis rhois</name>
    <dbReference type="NCBI Taxonomy" id="118103"/>
    <lineage>
        <taxon>Bacteria</taxon>
        <taxon>Pseudomonadati</taxon>
        <taxon>Pseudomonadota</taxon>
        <taxon>Gammaproteobacteria</taxon>
        <taxon>Enterobacterales</taxon>
        <taxon>Erwiniaceae</taxon>
        <taxon>Buchnera</taxon>
    </lineage>
</organism>
<comment type="similarity">
    <text evidence="2 8">Belongs to the bacterial ribosomal protein bS20 family.</text>
</comment>
<evidence type="ECO:0000256" key="9">
    <source>
        <dbReference type="SAM" id="MobiDB-lite"/>
    </source>
</evidence>
<protein>
    <recommendedName>
        <fullName evidence="7 8">Small ribosomal subunit protein bS20</fullName>
    </recommendedName>
</protein>
<proteinExistence type="inferred from homology"/>
<dbReference type="GO" id="GO:0070181">
    <property type="term" value="F:small ribosomal subunit rRNA binding"/>
    <property type="evidence" value="ECO:0007669"/>
    <property type="project" value="TreeGrafter"/>
</dbReference>
<dbReference type="GO" id="GO:0003735">
    <property type="term" value="F:structural constituent of ribosome"/>
    <property type="evidence" value="ECO:0007669"/>
    <property type="project" value="InterPro"/>
</dbReference>
<evidence type="ECO:0000313" key="10">
    <source>
        <dbReference type="EMBL" id="QCI23178.1"/>
    </source>
</evidence>
<dbReference type="RefSeq" id="WP_158336375.1">
    <property type="nucleotide sequence ID" value="NZ_CP033004.1"/>
</dbReference>
<dbReference type="EMBL" id="CP033004">
    <property type="protein sequence ID" value="QCI23178.1"/>
    <property type="molecule type" value="Genomic_DNA"/>
</dbReference>
<sequence length="87" mass="9992">MANIKSARKHAIQSEKKRRSNFSKKSQIKTLMKKVNLEISSGNKDKAKLEFSKMQSILDRYATKGLIHKNKAARHKSNLEHKIKSLS</sequence>
<evidence type="ECO:0000256" key="6">
    <source>
        <dbReference type="ARBA" id="ARBA00023274"/>
    </source>
</evidence>
<dbReference type="GO" id="GO:0006412">
    <property type="term" value="P:translation"/>
    <property type="evidence" value="ECO:0007669"/>
    <property type="project" value="UniProtKB-UniRule"/>
</dbReference>
<dbReference type="HAMAP" id="MF_00500">
    <property type="entry name" value="Ribosomal_bS20"/>
    <property type="match status" value="1"/>
</dbReference>
<evidence type="ECO:0000256" key="7">
    <source>
        <dbReference type="ARBA" id="ARBA00035136"/>
    </source>
</evidence>
<feature type="compositionally biased region" description="Basic residues" evidence="9">
    <location>
        <begin position="1"/>
        <end position="22"/>
    </location>
</feature>
<keyword evidence="4 8" id="KW-0694">RNA-binding</keyword>